<comment type="caution">
    <text evidence="2">The sequence shown here is derived from an EMBL/GenBank/DDBJ whole genome shotgun (WGS) entry which is preliminary data.</text>
</comment>
<dbReference type="EMBL" id="BAABIW010000020">
    <property type="protein sequence ID" value="GAA5032121.1"/>
    <property type="molecule type" value="Genomic_DNA"/>
</dbReference>
<proteinExistence type="predicted"/>
<name>A0ABP9JJE6_9MICO</name>
<dbReference type="Gene3D" id="3.30.750.24">
    <property type="entry name" value="STAS domain"/>
    <property type="match status" value="1"/>
</dbReference>
<sequence length="107" mass="11657">MTVEMTLAPAGHAVEVRLDDETLLRDLRELRGQVARLLMSGHGTVCVDLSGVARLSSATVAVLLWVKRGCLRHGIEVRVTNPSSRNLDVLRRCGMLEVRGPATGGRR</sequence>
<dbReference type="InterPro" id="IPR058548">
    <property type="entry name" value="MlaB-like_STAS"/>
</dbReference>
<gene>
    <name evidence="2" type="ORF">GCM10023258_30820</name>
</gene>
<organism evidence="2 3">
    <name type="scientific">Terrabacter aeriphilus</name>
    <dbReference type="NCBI Taxonomy" id="515662"/>
    <lineage>
        <taxon>Bacteria</taxon>
        <taxon>Bacillati</taxon>
        <taxon>Actinomycetota</taxon>
        <taxon>Actinomycetes</taxon>
        <taxon>Micrococcales</taxon>
        <taxon>Intrasporangiaceae</taxon>
        <taxon>Terrabacter</taxon>
    </lineage>
</organism>
<dbReference type="RefSeq" id="WP_345508390.1">
    <property type="nucleotide sequence ID" value="NZ_BAABIW010000020.1"/>
</dbReference>
<dbReference type="Pfam" id="PF13466">
    <property type="entry name" value="STAS_2"/>
    <property type="match status" value="1"/>
</dbReference>
<protein>
    <recommendedName>
        <fullName evidence="1">STAS domain-containing protein</fullName>
    </recommendedName>
</protein>
<dbReference type="InterPro" id="IPR002645">
    <property type="entry name" value="STAS_dom"/>
</dbReference>
<dbReference type="Proteomes" id="UP001500427">
    <property type="component" value="Unassembled WGS sequence"/>
</dbReference>
<feature type="domain" description="STAS" evidence="1">
    <location>
        <begin position="16"/>
        <end position="107"/>
    </location>
</feature>
<keyword evidence="3" id="KW-1185">Reference proteome</keyword>
<dbReference type="SUPFAM" id="SSF52091">
    <property type="entry name" value="SpoIIaa-like"/>
    <property type="match status" value="1"/>
</dbReference>
<evidence type="ECO:0000313" key="3">
    <source>
        <dbReference type="Proteomes" id="UP001500427"/>
    </source>
</evidence>
<accession>A0ABP9JJE6</accession>
<evidence type="ECO:0000313" key="2">
    <source>
        <dbReference type="EMBL" id="GAA5032121.1"/>
    </source>
</evidence>
<dbReference type="PROSITE" id="PS50801">
    <property type="entry name" value="STAS"/>
    <property type="match status" value="1"/>
</dbReference>
<evidence type="ECO:0000259" key="1">
    <source>
        <dbReference type="PROSITE" id="PS50801"/>
    </source>
</evidence>
<dbReference type="InterPro" id="IPR036513">
    <property type="entry name" value="STAS_dom_sf"/>
</dbReference>
<reference evidence="3" key="1">
    <citation type="journal article" date="2019" name="Int. J. Syst. Evol. Microbiol.">
        <title>The Global Catalogue of Microorganisms (GCM) 10K type strain sequencing project: providing services to taxonomists for standard genome sequencing and annotation.</title>
        <authorList>
            <consortium name="The Broad Institute Genomics Platform"/>
            <consortium name="The Broad Institute Genome Sequencing Center for Infectious Disease"/>
            <person name="Wu L."/>
            <person name="Ma J."/>
        </authorList>
    </citation>
    <scope>NUCLEOTIDE SEQUENCE [LARGE SCALE GENOMIC DNA]</scope>
    <source>
        <strain evidence="3">JCM 17687</strain>
    </source>
</reference>
<dbReference type="CDD" id="cd07043">
    <property type="entry name" value="STAS_anti-anti-sigma_factors"/>
    <property type="match status" value="1"/>
</dbReference>